<evidence type="ECO:0000313" key="3">
    <source>
        <dbReference type="Proteomes" id="UP000008068"/>
    </source>
</evidence>
<keyword evidence="1" id="KW-0812">Transmembrane</keyword>
<evidence type="ECO:0000256" key="1">
    <source>
        <dbReference type="SAM" id="Phobius"/>
    </source>
</evidence>
<proteinExistence type="predicted"/>
<keyword evidence="1" id="KW-0472">Membrane</keyword>
<dbReference type="InParanoid" id="G0MMN1"/>
<dbReference type="Proteomes" id="UP000008068">
    <property type="component" value="Unassembled WGS sequence"/>
</dbReference>
<dbReference type="HOGENOM" id="CLU_1788521_0_0_1"/>
<keyword evidence="3" id="KW-1185">Reference proteome</keyword>
<dbReference type="AlphaFoldDB" id="G0MMN1"/>
<name>G0MMN1_CAEBE</name>
<sequence>MCGEDHLSDVCLHIQSAPNRKQWLHDNNKCFRCLEERMEEEDEKHDCPTPFCKYYGSGSKSRFGSMLPSNTATNEFHPSLFPPSRQTVILNIGRALYITYQMATMIQLRVFLFFFFLSLYAAIVIGIAFVVAYHPEWLPHTLKRD</sequence>
<evidence type="ECO:0000313" key="2">
    <source>
        <dbReference type="EMBL" id="EGT37502.1"/>
    </source>
</evidence>
<accession>G0MMN1</accession>
<organism evidence="3">
    <name type="scientific">Caenorhabditis brenneri</name>
    <name type="common">Nematode worm</name>
    <dbReference type="NCBI Taxonomy" id="135651"/>
    <lineage>
        <taxon>Eukaryota</taxon>
        <taxon>Metazoa</taxon>
        <taxon>Ecdysozoa</taxon>
        <taxon>Nematoda</taxon>
        <taxon>Chromadorea</taxon>
        <taxon>Rhabditida</taxon>
        <taxon>Rhabditina</taxon>
        <taxon>Rhabditomorpha</taxon>
        <taxon>Rhabditoidea</taxon>
        <taxon>Rhabditidae</taxon>
        <taxon>Peloderinae</taxon>
        <taxon>Caenorhabditis</taxon>
    </lineage>
</organism>
<protein>
    <submittedName>
        <fullName evidence="2">Uncharacterized protein</fullName>
    </submittedName>
</protein>
<feature type="transmembrane region" description="Helical" evidence="1">
    <location>
        <begin position="110"/>
        <end position="133"/>
    </location>
</feature>
<reference evidence="3" key="1">
    <citation type="submission" date="2011-07" db="EMBL/GenBank/DDBJ databases">
        <authorList>
            <consortium name="Caenorhabditis brenneri Sequencing and Analysis Consortium"/>
            <person name="Wilson R.K."/>
        </authorList>
    </citation>
    <scope>NUCLEOTIDE SEQUENCE [LARGE SCALE GENOMIC DNA]</scope>
    <source>
        <strain evidence="3">PB2801</strain>
    </source>
</reference>
<dbReference type="EMBL" id="GL379802">
    <property type="protein sequence ID" value="EGT37502.1"/>
    <property type="molecule type" value="Genomic_DNA"/>
</dbReference>
<gene>
    <name evidence="2" type="ORF">CAEBREN_09538</name>
</gene>
<keyword evidence="1" id="KW-1133">Transmembrane helix</keyword>